<feature type="region of interest" description="Disordered" evidence="3">
    <location>
        <begin position="1105"/>
        <end position="1126"/>
    </location>
</feature>
<dbReference type="AlphaFoldDB" id="A0AAD5RG71"/>
<keyword evidence="1" id="KW-0677">Repeat</keyword>
<dbReference type="Pfam" id="PF00013">
    <property type="entry name" value="KH_1"/>
    <property type="match status" value="7"/>
</dbReference>
<feature type="domain" description="K Homology" evidence="4">
    <location>
        <begin position="189"/>
        <end position="261"/>
    </location>
</feature>
<feature type="domain" description="K Homology" evidence="4">
    <location>
        <begin position="994"/>
        <end position="1062"/>
    </location>
</feature>
<evidence type="ECO:0000259" key="4">
    <source>
        <dbReference type="SMART" id="SM00322"/>
    </source>
</evidence>
<dbReference type="SUPFAM" id="SSF54791">
    <property type="entry name" value="Eukaryotic type KH-domain (KH-domain type I)"/>
    <property type="match status" value="8"/>
</dbReference>
<gene>
    <name evidence="5" type="ORF">MKZ38_010047</name>
</gene>
<dbReference type="GO" id="GO:0003723">
    <property type="term" value="F:RNA binding"/>
    <property type="evidence" value="ECO:0007669"/>
    <property type="project" value="UniProtKB-UniRule"/>
</dbReference>
<name>A0AAD5RG71_9PEZI</name>
<dbReference type="Gene3D" id="3.30.1370.10">
    <property type="entry name" value="K Homology domain, type 1"/>
    <property type="match status" value="8"/>
</dbReference>
<feature type="compositionally biased region" description="Polar residues" evidence="3">
    <location>
        <begin position="74"/>
        <end position="88"/>
    </location>
</feature>
<feature type="domain" description="K Homology" evidence="4">
    <location>
        <begin position="266"/>
        <end position="356"/>
    </location>
</feature>
<feature type="domain" description="K Homology" evidence="4">
    <location>
        <begin position="742"/>
        <end position="830"/>
    </location>
</feature>
<feature type="region of interest" description="Disordered" evidence="3">
    <location>
        <begin position="779"/>
        <end position="817"/>
    </location>
</feature>
<dbReference type="InterPro" id="IPR004087">
    <property type="entry name" value="KH_dom"/>
</dbReference>
<dbReference type="CDD" id="cd00105">
    <property type="entry name" value="KH-I"/>
    <property type="match status" value="1"/>
</dbReference>
<evidence type="ECO:0000256" key="3">
    <source>
        <dbReference type="SAM" id="MobiDB-lite"/>
    </source>
</evidence>
<protein>
    <recommendedName>
        <fullName evidence="4">K Homology domain-containing protein</fullName>
    </recommendedName>
</protein>
<evidence type="ECO:0000313" key="6">
    <source>
        <dbReference type="Proteomes" id="UP001201980"/>
    </source>
</evidence>
<dbReference type="InterPro" id="IPR054548">
    <property type="entry name" value="SCP160-like_KH"/>
</dbReference>
<dbReference type="Pfam" id="PF22952">
    <property type="entry name" value="KH_11"/>
    <property type="match status" value="1"/>
</dbReference>
<dbReference type="PROSITE" id="PS50084">
    <property type="entry name" value="KH_TYPE_1"/>
    <property type="match status" value="8"/>
</dbReference>
<feature type="region of interest" description="Disordered" evidence="3">
    <location>
        <begin position="1"/>
        <end position="115"/>
    </location>
</feature>
<keyword evidence="6" id="KW-1185">Reference proteome</keyword>
<evidence type="ECO:0000256" key="2">
    <source>
        <dbReference type="PROSITE-ProRule" id="PRU00117"/>
    </source>
</evidence>
<accession>A0AAD5RG71</accession>
<dbReference type="EMBL" id="JAKWBI020000844">
    <property type="protein sequence ID" value="KAJ2892289.1"/>
    <property type="molecule type" value="Genomic_DNA"/>
</dbReference>
<dbReference type="InterPro" id="IPR004088">
    <property type="entry name" value="KH_dom_type_1"/>
</dbReference>
<feature type="domain" description="K Homology" evidence="4">
    <location>
        <begin position="1063"/>
        <end position="1168"/>
    </location>
</feature>
<feature type="compositionally biased region" description="Basic and acidic residues" evidence="3">
    <location>
        <begin position="782"/>
        <end position="805"/>
    </location>
</feature>
<dbReference type="CDD" id="cd22450">
    <property type="entry name" value="KH-I_ScSCP160_rpt5"/>
    <property type="match status" value="1"/>
</dbReference>
<organism evidence="5 6">
    <name type="scientific">Zalerion maritima</name>
    <dbReference type="NCBI Taxonomy" id="339359"/>
    <lineage>
        <taxon>Eukaryota</taxon>
        <taxon>Fungi</taxon>
        <taxon>Dikarya</taxon>
        <taxon>Ascomycota</taxon>
        <taxon>Pezizomycotina</taxon>
        <taxon>Sordariomycetes</taxon>
        <taxon>Lulworthiomycetidae</taxon>
        <taxon>Lulworthiales</taxon>
        <taxon>Lulworthiaceae</taxon>
        <taxon>Zalerion</taxon>
    </lineage>
</organism>
<dbReference type="Proteomes" id="UP001201980">
    <property type="component" value="Unassembled WGS sequence"/>
</dbReference>
<feature type="domain" description="K Homology" evidence="4">
    <location>
        <begin position="675"/>
        <end position="738"/>
    </location>
</feature>
<proteinExistence type="predicted"/>
<keyword evidence="2" id="KW-0694">RNA-binding</keyword>
<dbReference type="PANTHER" id="PTHR10288">
    <property type="entry name" value="KH DOMAIN CONTAINING RNA BINDING PROTEIN"/>
    <property type="match status" value="1"/>
</dbReference>
<evidence type="ECO:0000256" key="1">
    <source>
        <dbReference type="ARBA" id="ARBA00022737"/>
    </source>
</evidence>
<comment type="caution">
    <text evidence="5">The sequence shown here is derived from an EMBL/GenBank/DDBJ whole genome shotgun (WGS) entry which is preliminary data.</text>
</comment>
<dbReference type="SMART" id="SM00322">
    <property type="entry name" value="KH"/>
    <property type="match status" value="9"/>
</dbReference>
<feature type="domain" description="K Homology" evidence="4">
    <location>
        <begin position="835"/>
        <end position="909"/>
    </location>
</feature>
<evidence type="ECO:0000313" key="5">
    <source>
        <dbReference type="EMBL" id="KAJ2892289.1"/>
    </source>
</evidence>
<dbReference type="InterPro" id="IPR036612">
    <property type="entry name" value="KH_dom_type_1_sf"/>
</dbReference>
<sequence length="1249" mass="137658">MSAQDLESDAMRLQNAHAATVEEVPDEDDLPVATTSKKPAIDTKSTEMFPELGMSSSKPVQAPSGPWGKGGGQVKSNGNGNETQTSAPPNDGYSPGSRTPSPAQGTGLKIPGAVNLPGRNADTVILGPNQMLDRKQMKRPLADLIRDANKRGRVRITHTPSGLNHKFEATGPPGMTKTALYNFLDNVSPKITHNVPIPSSTRALLIGRGGQTIKAIQERTGARITIPKDAGQSDEGTVEVAINGNTASVAAAVKEVNDKVGQQGAEFKSPVKGIPAEFYHFIAGPNNETIRHLQEVHNVTVQVPEFRHVFPDHSIPREGPDDRPSFFAPHDGSEISISGNRTGVQFAKEAIEHRTGNLYKQLRLREDAAFERGQLQFIIDDQLPMSAFFSETGCVLVMPEDEGDEIIRIIGPDDEAIEKALEKCNSRVANIPHSDVSLKMFGGSQTHCWNLARYLRDIGLISKLESEHSVRITTPMMAEGSKWGIYTPEFKNISPARNHIFETIQAFPQTRMRSLPVDEFYYAHLKQQMKSELLEKHNVRTVVPQPKEKGSPVLLVFEGPSAPDAPFQTPRTKPTAAQVSEFQQGLDQAVREIETFIKANADIDEVAIEVSPKYHLKLRKFVSDEKKSLPANIPAIRVSQIGTTVKFRGLKKYVDELVAKVKDFVKQEEEYDKERGFTLSFEFPQKFANHLIGKGGQNIQNLRDKFDVEIQVKDGMVDLKGPKVKAEAARSHILALGKQLADEATHALKVDPKYHSSIIGSQGSKINKLEDRYKVRITFPHSKPEAAGSDRDSDAGASKPRREQNMDEVVVRGPRKGADEARDEILSLVNYLRDHGHEATIVVKQKHLPSLIGSGGRVMDEIRTSSNARIDVQNNSKDKGSENSEVEIHIQGTDEAVKDARKQIMAKVAVLDDMIVETIQVDRQYHRALIGTGGNTLREIILKAGGPDDRREHARIVRFPQQDSEGNTIKVEGRKKVVEGIISAIQSIVSERESQVSVSVDVPTEKHRSLIGRGGEKKRELESQFSVSIDIPRQGDGRTDVKITGQPDDTAQAKAHIESMIKEQQGETMQVPRKLHHAISNNGRFFKDARNTHKVTIDHAGQKIPARPTATESQSSAPLITEDGDGDSEAYRWAITKTSDEDGDIPWNLKGTPENIAVVKELLLKEIEKAKTIDTRGFLELNDTSTYRYVIGQQGRTINRIRKETGCDIQVPRNDSSSGIVVIGSAAGAEKARDLILNAIREGKAARRD</sequence>
<feature type="domain" description="K Homology" evidence="4">
    <location>
        <begin position="1173"/>
        <end position="1241"/>
    </location>
</feature>
<feature type="domain" description="K Homology" evidence="4">
    <location>
        <begin position="913"/>
        <end position="990"/>
    </location>
</feature>
<reference evidence="5" key="1">
    <citation type="submission" date="2022-07" db="EMBL/GenBank/DDBJ databases">
        <title>Draft genome sequence of Zalerion maritima ATCC 34329, a (micro)plastics degrading marine fungus.</title>
        <authorList>
            <person name="Paco A."/>
            <person name="Goncalves M.F.M."/>
            <person name="Rocha-Santos T.A.P."/>
            <person name="Alves A."/>
        </authorList>
    </citation>
    <scope>NUCLEOTIDE SEQUENCE</scope>
    <source>
        <strain evidence="5">ATCC 34329</strain>
    </source>
</reference>